<keyword evidence="3" id="KW-0285">Flavoprotein</keyword>
<dbReference type="EMBL" id="QOIL01000023">
    <property type="protein sequence ID" value="RCG25025.1"/>
    <property type="molecule type" value="Genomic_DNA"/>
</dbReference>
<keyword evidence="4" id="KW-0812">Transmembrane</keyword>
<evidence type="ECO:0000256" key="8">
    <source>
        <dbReference type="ARBA" id="ARBA00023136"/>
    </source>
</evidence>
<dbReference type="GO" id="GO:0050614">
    <property type="term" value="F:Delta24-sterol reductase activity"/>
    <property type="evidence" value="ECO:0007669"/>
    <property type="project" value="UniProtKB-EC"/>
</dbReference>
<feature type="domain" description="FAD-binding PCMH-type" evidence="9">
    <location>
        <begin position="6"/>
        <end position="179"/>
    </location>
</feature>
<dbReference type="InterPro" id="IPR006094">
    <property type="entry name" value="Oxid_FAD_bind_N"/>
</dbReference>
<keyword evidence="6" id="KW-1133">Transmembrane helix</keyword>
<accession>A0A367F5K9</accession>
<name>A0A367F5K9_9ACTN</name>
<dbReference type="InterPro" id="IPR036318">
    <property type="entry name" value="FAD-bd_PCMH-like_sf"/>
</dbReference>
<evidence type="ECO:0000256" key="4">
    <source>
        <dbReference type="ARBA" id="ARBA00022692"/>
    </source>
</evidence>
<evidence type="ECO:0000256" key="5">
    <source>
        <dbReference type="ARBA" id="ARBA00022827"/>
    </source>
</evidence>
<proteinExistence type="predicted"/>
<dbReference type="EC" id="1.3.1.72" evidence="2"/>
<dbReference type="GO" id="GO:0016020">
    <property type="term" value="C:membrane"/>
    <property type="evidence" value="ECO:0007669"/>
    <property type="project" value="UniProtKB-SubCell"/>
</dbReference>
<evidence type="ECO:0000256" key="2">
    <source>
        <dbReference type="ARBA" id="ARBA00012405"/>
    </source>
</evidence>
<evidence type="ECO:0000313" key="11">
    <source>
        <dbReference type="Proteomes" id="UP000253094"/>
    </source>
</evidence>
<gene>
    <name evidence="10" type="ORF">DQ384_32260</name>
</gene>
<keyword evidence="5" id="KW-0274">FAD</keyword>
<evidence type="ECO:0000313" key="10">
    <source>
        <dbReference type="EMBL" id="RCG25025.1"/>
    </source>
</evidence>
<keyword evidence="11" id="KW-1185">Reference proteome</keyword>
<reference evidence="10 11" key="1">
    <citation type="submission" date="2018-06" db="EMBL/GenBank/DDBJ databases">
        <title>Sphaerisporangium craniellae sp. nov., isolated from a marine sponge in the South China Sea.</title>
        <authorList>
            <person name="Li L."/>
        </authorList>
    </citation>
    <scope>NUCLEOTIDE SEQUENCE [LARGE SCALE GENOMIC DNA]</scope>
    <source>
        <strain evidence="10 11">CCTCC AA 208026</strain>
    </source>
</reference>
<keyword evidence="7" id="KW-0560">Oxidoreductase</keyword>
<comment type="caution">
    <text evidence="10">The sequence shown here is derived from an EMBL/GenBank/DDBJ whole genome shotgun (WGS) entry which is preliminary data.</text>
</comment>
<dbReference type="PROSITE" id="PS51387">
    <property type="entry name" value="FAD_PCMH"/>
    <property type="match status" value="1"/>
</dbReference>
<evidence type="ECO:0000256" key="1">
    <source>
        <dbReference type="ARBA" id="ARBA00004167"/>
    </source>
</evidence>
<dbReference type="Gene3D" id="3.40.462.10">
    <property type="entry name" value="FAD-linked oxidases, C-terminal domain"/>
    <property type="match status" value="1"/>
</dbReference>
<dbReference type="AlphaFoldDB" id="A0A367F5K9"/>
<dbReference type="SUPFAM" id="SSF55103">
    <property type="entry name" value="FAD-linked oxidases, C-terminal domain"/>
    <property type="match status" value="1"/>
</dbReference>
<evidence type="ECO:0000256" key="3">
    <source>
        <dbReference type="ARBA" id="ARBA00022630"/>
    </source>
</evidence>
<organism evidence="10 11">
    <name type="scientific">Sphaerisporangium album</name>
    <dbReference type="NCBI Taxonomy" id="509200"/>
    <lineage>
        <taxon>Bacteria</taxon>
        <taxon>Bacillati</taxon>
        <taxon>Actinomycetota</taxon>
        <taxon>Actinomycetes</taxon>
        <taxon>Streptosporangiales</taxon>
        <taxon>Streptosporangiaceae</taxon>
        <taxon>Sphaerisporangium</taxon>
    </lineage>
</organism>
<evidence type="ECO:0000256" key="6">
    <source>
        <dbReference type="ARBA" id="ARBA00022989"/>
    </source>
</evidence>
<dbReference type="Gene3D" id="3.30.465.10">
    <property type="match status" value="1"/>
</dbReference>
<protein>
    <recommendedName>
        <fullName evidence="2">Delta(24)-sterol reductase</fullName>
        <ecNumber evidence="2">1.3.1.72</ecNumber>
    </recommendedName>
</protein>
<sequence length="461" mass="53210">MPDDTVKTTAQMTAHRRAVEQIRESFTALPEGASPRLSKPTTNLFRFRESGRTSAKLSARDLDQVIQVDPETRTAEVQGMTTYERLVDATLPSGLMPYVVPQLKTITLGGAVTGLGIESSSFRHGLPHESVEELEILTGDGRVVVAREDNEHADLFRAFPNSYGTLGYALRLRIKLLPVKPYVRLTHIPFSDADKCMLAMQEICDSGQHDGETVDFIDGTYFHPGEMYITVGQFADRAPYASDYTGMRIYYQSIRTRTRDWLTVRDYLWRWDTDWFWCSRAFGVQQPLVRSLMPRRWLRSDVYRKLVGLNQKYGVTARIDRWRDNPVHESVIQDVEVPVERGADFLEFFQDKVGMTPVWMCPLKATRQWPIYPLEPGKLYVNFGFWGMVALPRGQFDGYHNRLIENSVHELGGHKSLYSTSFYPREEFWRLYNGDAYWPVKRAYDPQGRLLDLYDKCVRGR</sequence>
<dbReference type="OrthoDB" id="5482059at2"/>
<dbReference type="InterPro" id="IPR016164">
    <property type="entry name" value="FAD-linked_Oxase-like_C"/>
</dbReference>
<comment type="subcellular location">
    <subcellularLocation>
        <location evidence="1">Membrane</location>
        <topology evidence="1">Single-pass membrane protein</topology>
    </subcellularLocation>
</comment>
<dbReference type="Proteomes" id="UP000253094">
    <property type="component" value="Unassembled WGS sequence"/>
</dbReference>
<dbReference type="Pfam" id="PF01565">
    <property type="entry name" value="FAD_binding_4"/>
    <property type="match status" value="1"/>
</dbReference>
<evidence type="ECO:0000256" key="7">
    <source>
        <dbReference type="ARBA" id="ARBA00023002"/>
    </source>
</evidence>
<dbReference type="SUPFAM" id="SSF56176">
    <property type="entry name" value="FAD-binding/transporter-associated domain-like"/>
    <property type="match status" value="1"/>
</dbReference>
<dbReference type="PANTHER" id="PTHR10801">
    <property type="entry name" value="24-DEHYDROCHOLESTEROL REDUCTASE"/>
    <property type="match status" value="1"/>
</dbReference>
<evidence type="ECO:0000259" key="9">
    <source>
        <dbReference type="PROSITE" id="PS51387"/>
    </source>
</evidence>
<dbReference type="InterPro" id="IPR040165">
    <property type="entry name" value="Diminuto-like"/>
</dbReference>
<dbReference type="InterPro" id="IPR016166">
    <property type="entry name" value="FAD-bd_PCMH"/>
</dbReference>
<dbReference type="GO" id="GO:0071949">
    <property type="term" value="F:FAD binding"/>
    <property type="evidence" value="ECO:0007669"/>
    <property type="project" value="InterPro"/>
</dbReference>
<dbReference type="RefSeq" id="WP_114032656.1">
    <property type="nucleotide sequence ID" value="NZ_QOIL01000023.1"/>
</dbReference>
<dbReference type="InterPro" id="IPR016170">
    <property type="entry name" value="Cytok_DH_C_sf"/>
</dbReference>
<dbReference type="PANTHER" id="PTHR10801:SF0">
    <property type="entry name" value="DELTA(24)-STEROL REDUCTASE"/>
    <property type="match status" value="1"/>
</dbReference>
<keyword evidence="8" id="KW-0472">Membrane</keyword>
<dbReference type="InterPro" id="IPR016169">
    <property type="entry name" value="FAD-bd_PCMH_sub2"/>
</dbReference>